<evidence type="ECO:0000256" key="3">
    <source>
        <dbReference type="ARBA" id="ARBA00022691"/>
    </source>
</evidence>
<evidence type="ECO:0000313" key="8">
    <source>
        <dbReference type="EMBL" id="SUB88907.1"/>
    </source>
</evidence>
<dbReference type="RefSeq" id="WP_036873787.1">
    <property type="nucleotide sequence ID" value="NZ_JBGYTE010000024.1"/>
</dbReference>
<accession>A0A0A2E6B7</accession>
<evidence type="ECO:0000256" key="2">
    <source>
        <dbReference type="ARBA" id="ARBA00022679"/>
    </source>
</evidence>
<keyword evidence="4 5" id="KW-0093">Biotin biosynthesis</keyword>
<gene>
    <name evidence="5" type="primary">bioC</name>
    <name evidence="7" type="ORF">HQ47_05245</name>
    <name evidence="8" type="ORF">NCTC11632_00993</name>
</gene>
<dbReference type="GO" id="GO:0009102">
    <property type="term" value="P:biotin biosynthetic process"/>
    <property type="evidence" value="ECO:0007669"/>
    <property type="project" value="UniProtKB-UniRule"/>
</dbReference>
<dbReference type="AlphaFoldDB" id="A0A0A2E6B7"/>
<keyword evidence="9" id="KW-1185">Reference proteome</keyword>
<comment type="pathway">
    <text evidence="5">Cofactor biosynthesis; biotin biosynthesis.</text>
</comment>
<sequence>MGIKNTVNKQLVAQRFKAARPTYDAEAKVQFHIAERLSRELDLFYPGKHFESVLEVGCGTGVLTARLDSTLDIEKWTFNDLDESLPLSSNICLRNPHRICYISGDAEQIDLGRGYDMIVSASTMQWFTQPKLFLQSLPGRLNKQGILLISTFGKNNLHEVRTLTGHGLQYCGVEDLHKWLSMSFSRVKVLEEHVTFAFETGRQVLEHLKKTGVGAAPGPQERWTPGRMKRFCKDYAEIYGTDAGFLPLTYHPVYLLAQL</sequence>
<dbReference type="SUPFAM" id="SSF53335">
    <property type="entry name" value="S-adenosyl-L-methionine-dependent methyltransferases"/>
    <property type="match status" value="1"/>
</dbReference>
<dbReference type="EC" id="2.1.1.197" evidence="5"/>
<keyword evidence="1 5" id="KW-0489">Methyltransferase</keyword>
<comment type="catalytic activity">
    <reaction evidence="5">
        <text>malonyl-[ACP] + S-adenosyl-L-methionine = malonyl-[ACP] methyl ester + S-adenosyl-L-homocysteine</text>
        <dbReference type="Rhea" id="RHEA:17105"/>
        <dbReference type="Rhea" id="RHEA-COMP:9623"/>
        <dbReference type="Rhea" id="RHEA-COMP:9954"/>
        <dbReference type="ChEBI" id="CHEBI:57856"/>
        <dbReference type="ChEBI" id="CHEBI:59789"/>
        <dbReference type="ChEBI" id="CHEBI:78449"/>
        <dbReference type="ChEBI" id="CHEBI:78845"/>
        <dbReference type="EC" id="2.1.1.197"/>
    </reaction>
</comment>
<dbReference type="STRING" id="28115.HQ47_05245"/>
<feature type="domain" description="Methyltransferase" evidence="6">
    <location>
        <begin position="53"/>
        <end position="137"/>
    </location>
</feature>
<dbReference type="InterPro" id="IPR029063">
    <property type="entry name" value="SAM-dependent_MTases_sf"/>
</dbReference>
<name>A0A0A2E6B7_9PORP</name>
<dbReference type="GO" id="GO:0102130">
    <property type="term" value="F:malonyl-CoA methyltransferase activity"/>
    <property type="evidence" value="ECO:0007669"/>
    <property type="project" value="UniProtKB-EC"/>
</dbReference>
<dbReference type="Pfam" id="PF13649">
    <property type="entry name" value="Methyltransf_25"/>
    <property type="match status" value="1"/>
</dbReference>
<comment type="similarity">
    <text evidence="5">Belongs to the methyltransferase superfamily.</text>
</comment>
<evidence type="ECO:0000313" key="10">
    <source>
        <dbReference type="Proteomes" id="UP000254156"/>
    </source>
</evidence>
<dbReference type="NCBIfam" id="TIGR02072">
    <property type="entry name" value="BioC"/>
    <property type="match status" value="1"/>
</dbReference>
<dbReference type="OrthoDB" id="9760689at2"/>
<organism evidence="7 9">
    <name type="scientific">Porphyromonas macacae</name>
    <dbReference type="NCBI Taxonomy" id="28115"/>
    <lineage>
        <taxon>Bacteria</taxon>
        <taxon>Pseudomonadati</taxon>
        <taxon>Bacteroidota</taxon>
        <taxon>Bacteroidia</taxon>
        <taxon>Bacteroidales</taxon>
        <taxon>Porphyromonadaceae</taxon>
        <taxon>Porphyromonas</taxon>
    </lineage>
</organism>
<dbReference type="eggNOG" id="COG0500">
    <property type="taxonomic scope" value="Bacteria"/>
</dbReference>
<evidence type="ECO:0000256" key="1">
    <source>
        <dbReference type="ARBA" id="ARBA00022603"/>
    </source>
</evidence>
<dbReference type="Gene3D" id="3.40.50.150">
    <property type="entry name" value="Vaccinia Virus protein VP39"/>
    <property type="match status" value="1"/>
</dbReference>
<protein>
    <recommendedName>
        <fullName evidence="5">Malonyl-[acyl-carrier protein] O-methyltransferase</fullName>
        <shortName evidence="5">Malonyl-ACP O-methyltransferase</shortName>
        <ecNumber evidence="5">2.1.1.197</ecNumber>
    </recommendedName>
    <alternativeName>
        <fullName evidence="5">Biotin synthesis protein BioC</fullName>
    </alternativeName>
</protein>
<keyword evidence="2 5" id="KW-0808">Transferase</keyword>
<evidence type="ECO:0000259" key="6">
    <source>
        <dbReference type="Pfam" id="PF13649"/>
    </source>
</evidence>
<dbReference type="InterPro" id="IPR050602">
    <property type="entry name" value="Malonyl-ACP_OMT"/>
</dbReference>
<dbReference type="InterPro" id="IPR041698">
    <property type="entry name" value="Methyltransf_25"/>
</dbReference>
<dbReference type="InterPro" id="IPR011814">
    <property type="entry name" value="BioC"/>
</dbReference>
<dbReference type="GO" id="GO:0010340">
    <property type="term" value="F:carboxyl-O-methyltransferase activity"/>
    <property type="evidence" value="ECO:0007669"/>
    <property type="project" value="UniProtKB-UniRule"/>
</dbReference>
<evidence type="ECO:0000313" key="9">
    <source>
        <dbReference type="Proteomes" id="UP000030103"/>
    </source>
</evidence>
<evidence type="ECO:0000313" key="7">
    <source>
        <dbReference type="EMBL" id="KGN74448.1"/>
    </source>
</evidence>
<dbReference type="PANTHER" id="PTHR13090:SF1">
    <property type="entry name" value="ARGININE-HYDROXYLASE NDUFAF5, MITOCHONDRIAL"/>
    <property type="match status" value="1"/>
</dbReference>
<dbReference type="Proteomes" id="UP000254156">
    <property type="component" value="Unassembled WGS sequence"/>
</dbReference>
<comment type="function">
    <text evidence="5">Converts the free carboxyl group of a malonyl-thioester to its methyl ester by transfer of a methyl group from S-adenosyl-L-methionine (SAM). It allows to synthesize pimeloyl-ACP via the fatty acid synthetic pathway.</text>
</comment>
<dbReference type="PANTHER" id="PTHR13090">
    <property type="entry name" value="ARGININE-HYDROXYLASE NDUFAF5, MITOCHONDRIAL"/>
    <property type="match status" value="1"/>
</dbReference>
<dbReference type="GO" id="GO:0032259">
    <property type="term" value="P:methylation"/>
    <property type="evidence" value="ECO:0007669"/>
    <property type="project" value="UniProtKB-KW"/>
</dbReference>
<dbReference type="UniPathway" id="UPA00078"/>
<keyword evidence="3 5" id="KW-0949">S-adenosyl-L-methionine</keyword>
<dbReference type="CDD" id="cd02440">
    <property type="entry name" value="AdoMet_MTases"/>
    <property type="match status" value="1"/>
</dbReference>
<evidence type="ECO:0000256" key="4">
    <source>
        <dbReference type="ARBA" id="ARBA00022756"/>
    </source>
</evidence>
<dbReference type="EMBL" id="JRFA01000014">
    <property type="protein sequence ID" value="KGN74448.1"/>
    <property type="molecule type" value="Genomic_DNA"/>
</dbReference>
<proteinExistence type="inferred from homology"/>
<reference evidence="7 9" key="1">
    <citation type="submission" date="2014-09" db="EMBL/GenBank/DDBJ databases">
        <title>Draft Genome Sequence of Porphyromonas macacae COT-192_OH2859.</title>
        <authorList>
            <person name="Wallis C."/>
            <person name="Deusch O."/>
            <person name="O'Flynn C."/>
            <person name="Davis I."/>
            <person name="Horsfall A."/>
            <person name="Kirkwood N."/>
            <person name="Harris S."/>
            <person name="Eisen J.A."/>
            <person name="Coil D.A."/>
            <person name="Darling A.E."/>
            <person name="Jospin G."/>
            <person name="Alexiev A."/>
        </authorList>
    </citation>
    <scope>NUCLEOTIDE SEQUENCE [LARGE SCALE GENOMIC DNA]</scope>
    <source>
        <strain evidence="9">COT-192 OH2859</strain>
        <strain evidence="7">COT-192_OH2859</strain>
    </source>
</reference>
<dbReference type="HAMAP" id="MF_00835">
    <property type="entry name" value="BioC"/>
    <property type="match status" value="1"/>
</dbReference>
<evidence type="ECO:0000256" key="5">
    <source>
        <dbReference type="HAMAP-Rule" id="MF_00835"/>
    </source>
</evidence>
<dbReference type="EMBL" id="UGTF01000002">
    <property type="protein sequence ID" value="SUB88907.1"/>
    <property type="molecule type" value="Genomic_DNA"/>
</dbReference>
<dbReference type="Proteomes" id="UP000030103">
    <property type="component" value="Unassembled WGS sequence"/>
</dbReference>
<reference evidence="8 10" key="2">
    <citation type="submission" date="2018-06" db="EMBL/GenBank/DDBJ databases">
        <authorList>
            <consortium name="Pathogen Informatics"/>
            <person name="Doyle S."/>
        </authorList>
    </citation>
    <scope>NUCLEOTIDE SEQUENCE [LARGE SCALE GENOMIC DNA]</scope>
    <source>
        <strain evidence="8 10">NCTC11632</strain>
    </source>
</reference>